<keyword evidence="3" id="KW-1185">Reference proteome</keyword>
<sequence>MSSEITCPTCSDGHSLQLDNFIRHCVTLKHQRLLAQQTGKDSTICWKRLQDIFISHNLHERISEYLDNDITGRRRHNYQEILLHFPQLPNPYKNHLYSQHPLAEQQIPSHENYRQDSTEPPTITPNGEASAIPNYPPRPPDPLLSQEEFDPQ</sequence>
<gene>
    <name evidence="2" type="ORF">L873DRAFT_1793224</name>
</gene>
<dbReference type="Proteomes" id="UP000276215">
    <property type="component" value="Unassembled WGS sequence"/>
</dbReference>
<feature type="compositionally biased region" description="Polar residues" evidence="1">
    <location>
        <begin position="118"/>
        <end position="127"/>
    </location>
</feature>
<reference evidence="2 3" key="1">
    <citation type="journal article" date="2018" name="Nat. Ecol. Evol.">
        <title>Pezizomycetes genomes reveal the molecular basis of ectomycorrhizal truffle lifestyle.</title>
        <authorList>
            <person name="Murat C."/>
            <person name="Payen T."/>
            <person name="Noel B."/>
            <person name="Kuo A."/>
            <person name="Morin E."/>
            <person name="Chen J."/>
            <person name="Kohler A."/>
            <person name="Krizsan K."/>
            <person name="Balestrini R."/>
            <person name="Da Silva C."/>
            <person name="Montanini B."/>
            <person name="Hainaut M."/>
            <person name="Levati E."/>
            <person name="Barry K.W."/>
            <person name="Belfiori B."/>
            <person name="Cichocki N."/>
            <person name="Clum A."/>
            <person name="Dockter R.B."/>
            <person name="Fauchery L."/>
            <person name="Guy J."/>
            <person name="Iotti M."/>
            <person name="Le Tacon F."/>
            <person name="Lindquist E.A."/>
            <person name="Lipzen A."/>
            <person name="Malagnac F."/>
            <person name="Mello A."/>
            <person name="Molinier V."/>
            <person name="Miyauchi S."/>
            <person name="Poulain J."/>
            <person name="Riccioni C."/>
            <person name="Rubini A."/>
            <person name="Sitrit Y."/>
            <person name="Splivallo R."/>
            <person name="Traeger S."/>
            <person name="Wang M."/>
            <person name="Zifcakova L."/>
            <person name="Wipf D."/>
            <person name="Zambonelli A."/>
            <person name="Paolocci F."/>
            <person name="Nowrousian M."/>
            <person name="Ottonello S."/>
            <person name="Baldrian P."/>
            <person name="Spatafora J.W."/>
            <person name="Henrissat B."/>
            <person name="Nagy L.G."/>
            <person name="Aury J.M."/>
            <person name="Wincker P."/>
            <person name="Grigoriev I.V."/>
            <person name="Bonfante P."/>
            <person name="Martin F.M."/>
        </authorList>
    </citation>
    <scope>NUCLEOTIDE SEQUENCE [LARGE SCALE GENOMIC DNA]</scope>
    <source>
        <strain evidence="2 3">120613-1</strain>
    </source>
</reference>
<protein>
    <submittedName>
        <fullName evidence="2">Uncharacterized protein</fullName>
    </submittedName>
</protein>
<evidence type="ECO:0000313" key="3">
    <source>
        <dbReference type="Proteomes" id="UP000276215"/>
    </source>
</evidence>
<feature type="region of interest" description="Disordered" evidence="1">
    <location>
        <begin position="94"/>
        <end position="152"/>
    </location>
</feature>
<proteinExistence type="predicted"/>
<evidence type="ECO:0000313" key="2">
    <source>
        <dbReference type="EMBL" id="RPA94090.1"/>
    </source>
</evidence>
<dbReference type="EMBL" id="ML120443">
    <property type="protein sequence ID" value="RPA94090.1"/>
    <property type="molecule type" value="Genomic_DNA"/>
</dbReference>
<accession>A0A3N4JCD2</accession>
<evidence type="ECO:0000256" key="1">
    <source>
        <dbReference type="SAM" id="MobiDB-lite"/>
    </source>
</evidence>
<organism evidence="2 3">
    <name type="scientific">Choiromyces venosus 120613-1</name>
    <dbReference type="NCBI Taxonomy" id="1336337"/>
    <lineage>
        <taxon>Eukaryota</taxon>
        <taxon>Fungi</taxon>
        <taxon>Dikarya</taxon>
        <taxon>Ascomycota</taxon>
        <taxon>Pezizomycotina</taxon>
        <taxon>Pezizomycetes</taxon>
        <taxon>Pezizales</taxon>
        <taxon>Tuberaceae</taxon>
        <taxon>Choiromyces</taxon>
    </lineage>
</organism>
<dbReference type="AlphaFoldDB" id="A0A3N4JCD2"/>
<name>A0A3N4JCD2_9PEZI</name>